<protein>
    <submittedName>
        <fullName evidence="10">N-acetylglucosamine 6-phosphate deacetylase</fullName>
    </submittedName>
</protein>
<evidence type="ECO:0000256" key="5">
    <source>
        <dbReference type="PIRNR" id="PIRNR038994"/>
    </source>
</evidence>
<organism evidence="10 11">
    <name type="scientific">Alkalimonas amylolytica</name>
    <dbReference type="NCBI Taxonomy" id="152573"/>
    <lineage>
        <taxon>Bacteria</taxon>
        <taxon>Pseudomonadati</taxon>
        <taxon>Pseudomonadota</taxon>
        <taxon>Gammaproteobacteria</taxon>
        <taxon>Alkalimonas</taxon>
    </lineage>
</organism>
<evidence type="ECO:0000259" key="9">
    <source>
        <dbReference type="Pfam" id="PF01979"/>
    </source>
</evidence>
<dbReference type="InterPro" id="IPR032466">
    <property type="entry name" value="Metal_Hydrolase"/>
</dbReference>
<keyword evidence="4 5" id="KW-0119">Carbohydrate metabolism</keyword>
<dbReference type="NCBIfam" id="TIGR00221">
    <property type="entry name" value="nagA"/>
    <property type="match status" value="1"/>
</dbReference>
<dbReference type="PANTHER" id="PTHR11113:SF14">
    <property type="entry name" value="N-ACETYLGLUCOSAMINE-6-PHOSPHATE DEACETYLASE"/>
    <property type="match status" value="1"/>
</dbReference>
<dbReference type="PANTHER" id="PTHR11113">
    <property type="entry name" value="N-ACETYLGLUCOSAMINE-6-PHOSPHATE DEACETYLASE"/>
    <property type="match status" value="1"/>
</dbReference>
<dbReference type="OrthoDB" id="9776488at2"/>
<dbReference type="CDD" id="cd00854">
    <property type="entry name" value="NagA"/>
    <property type="match status" value="1"/>
</dbReference>
<feature type="binding site" evidence="8">
    <location>
        <position position="214"/>
    </location>
    <ligand>
        <name>Zn(2+)</name>
        <dbReference type="ChEBI" id="CHEBI:29105"/>
    </ligand>
</feature>
<comment type="similarity">
    <text evidence="1 5">Belongs to the metallo-dependent hydrolases superfamily. NagA family.</text>
</comment>
<dbReference type="SUPFAM" id="SSF51338">
    <property type="entry name" value="Composite domain of metallo-dependent hydrolases"/>
    <property type="match status" value="1"/>
</dbReference>
<feature type="binding site" evidence="7">
    <location>
        <begin position="217"/>
        <end position="218"/>
    </location>
    <ligand>
        <name>substrate</name>
    </ligand>
</feature>
<accession>A0A1H4BEH7</accession>
<name>A0A1H4BEH7_ALKAM</name>
<evidence type="ECO:0000256" key="2">
    <source>
        <dbReference type="ARBA" id="ARBA00022723"/>
    </source>
</evidence>
<proteinExistence type="inferred from homology"/>
<comment type="cofactor">
    <cofactor evidence="8">
        <name>a divalent metal cation</name>
        <dbReference type="ChEBI" id="CHEBI:60240"/>
    </cofactor>
    <text evidence="8">Binds 1 divalent metal cation per subunit.</text>
</comment>
<evidence type="ECO:0000256" key="1">
    <source>
        <dbReference type="ARBA" id="ARBA00010716"/>
    </source>
</evidence>
<keyword evidence="11" id="KW-1185">Reference proteome</keyword>
<dbReference type="RefSeq" id="WP_091341618.1">
    <property type="nucleotide sequence ID" value="NZ_FNRM01000003.1"/>
</dbReference>
<dbReference type="STRING" id="152573.SAMN04488051_103317"/>
<evidence type="ECO:0000256" key="7">
    <source>
        <dbReference type="PIRSR" id="PIRSR038994-2"/>
    </source>
</evidence>
<dbReference type="Proteomes" id="UP000198773">
    <property type="component" value="Unassembled WGS sequence"/>
</dbReference>
<dbReference type="AlphaFoldDB" id="A0A1H4BEH7"/>
<dbReference type="InterPro" id="IPR003764">
    <property type="entry name" value="GlcNAc_6-P_deAcase"/>
</dbReference>
<evidence type="ECO:0000256" key="8">
    <source>
        <dbReference type="PIRSR" id="PIRSR038994-3"/>
    </source>
</evidence>
<gene>
    <name evidence="10" type="ORF">SAMN04488051_103317</name>
</gene>
<feature type="binding site" evidence="7">
    <location>
        <position position="225"/>
    </location>
    <ligand>
        <name>substrate</name>
    </ligand>
</feature>
<feature type="binding site" evidence="7">
    <location>
        <position position="249"/>
    </location>
    <ligand>
        <name>substrate</name>
    </ligand>
</feature>
<dbReference type="SUPFAM" id="SSF51556">
    <property type="entry name" value="Metallo-dependent hydrolases"/>
    <property type="match status" value="1"/>
</dbReference>
<dbReference type="GO" id="GO:0008448">
    <property type="term" value="F:N-acetylglucosamine-6-phosphate deacetylase activity"/>
    <property type="evidence" value="ECO:0007669"/>
    <property type="project" value="InterPro"/>
</dbReference>
<dbReference type="GO" id="GO:0046872">
    <property type="term" value="F:metal ion binding"/>
    <property type="evidence" value="ECO:0007669"/>
    <property type="project" value="UniProtKB-KW"/>
</dbReference>
<evidence type="ECO:0000313" key="11">
    <source>
        <dbReference type="Proteomes" id="UP000198773"/>
    </source>
</evidence>
<evidence type="ECO:0000313" key="10">
    <source>
        <dbReference type="EMBL" id="SEA46497.1"/>
    </source>
</evidence>
<feature type="binding site" evidence="7">
    <location>
        <begin position="305"/>
        <end position="307"/>
    </location>
    <ligand>
        <name>substrate</name>
    </ligand>
</feature>
<evidence type="ECO:0000256" key="3">
    <source>
        <dbReference type="ARBA" id="ARBA00022801"/>
    </source>
</evidence>
<evidence type="ECO:0000256" key="4">
    <source>
        <dbReference type="ARBA" id="ARBA00023277"/>
    </source>
</evidence>
<feature type="binding site" evidence="8">
    <location>
        <position position="193"/>
    </location>
    <ligand>
        <name>Zn(2+)</name>
        <dbReference type="ChEBI" id="CHEBI:29105"/>
    </ligand>
</feature>
<feature type="active site" description="Proton donor/acceptor" evidence="6">
    <location>
        <position position="272"/>
    </location>
</feature>
<sequence length="388" mass="41269">MTNSFQIIAPKVLTATGWLYHACVSIEHDRITSIGQAPDPALPLLTLEEGSLVPGLIDVQVNGGGGVLFNQAPDRQALRTMLKAHAQFGTTAMLPTVITDCIAVMRQAANTIAIAIAEQEPGVLGIHFEGPHLSLAKKGVHPPAHIRSLTDAEWQLYRRKDLGIKVVTLAPETVAPELIAELVAEDVHVCLGHSNADSATVQAALNAGATGFTHLFNGMSPLTSREPGMVGTALTDRSSWCGMILDGHHLHPLAALLAYQAKPKGKLMLVTDAMSPVGTEQQQFDFFSGKVVRDGSRLTDLSGSLAGSVLDMISAVQQASQQLGISFAEALAMASAYPADFLGCADRLGRLAPGKQADLVWLDDSQQVRQSWVAGRPFYVHPQSKVAL</sequence>
<feature type="binding site" evidence="7">
    <location>
        <position position="140"/>
    </location>
    <ligand>
        <name>substrate</name>
    </ligand>
</feature>
<dbReference type="PIRSF" id="PIRSF038994">
    <property type="entry name" value="NagA"/>
    <property type="match status" value="1"/>
</dbReference>
<dbReference type="GO" id="GO:0006046">
    <property type="term" value="P:N-acetylglucosamine catabolic process"/>
    <property type="evidence" value="ECO:0007669"/>
    <property type="project" value="TreeGrafter"/>
</dbReference>
<dbReference type="EMBL" id="FNRM01000003">
    <property type="protein sequence ID" value="SEA46497.1"/>
    <property type="molecule type" value="Genomic_DNA"/>
</dbReference>
<dbReference type="Gene3D" id="3.20.20.140">
    <property type="entry name" value="Metal-dependent hydrolases"/>
    <property type="match status" value="1"/>
</dbReference>
<dbReference type="FunFam" id="3.20.20.140:FF:000004">
    <property type="entry name" value="N-acetylglucosamine-6-phosphate deacetylase"/>
    <property type="match status" value="1"/>
</dbReference>
<reference evidence="10 11" key="1">
    <citation type="submission" date="2016-10" db="EMBL/GenBank/DDBJ databases">
        <authorList>
            <person name="de Groot N.N."/>
        </authorList>
    </citation>
    <scope>NUCLEOTIDE SEQUENCE [LARGE SCALE GENOMIC DNA]</scope>
    <source>
        <strain evidence="10 11">CGMCC 1.3430</strain>
    </source>
</reference>
<dbReference type="Gene3D" id="2.30.40.10">
    <property type="entry name" value="Urease, subunit C, domain 1"/>
    <property type="match status" value="1"/>
</dbReference>
<dbReference type="InterPro" id="IPR011059">
    <property type="entry name" value="Metal-dep_hydrolase_composite"/>
</dbReference>
<feature type="domain" description="Amidohydrolase-related" evidence="9">
    <location>
        <begin position="52"/>
        <end position="369"/>
    </location>
</feature>
<dbReference type="InterPro" id="IPR006680">
    <property type="entry name" value="Amidohydro-rel"/>
</dbReference>
<feature type="binding site" evidence="8">
    <location>
        <position position="129"/>
    </location>
    <ligand>
        <name>Zn(2+)</name>
        <dbReference type="ChEBI" id="CHEBI:29105"/>
    </ligand>
</feature>
<evidence type="ECO:0000256" key="6">
    <source>
        <dbReference type="PIRSR" id="PIRSR038994-1"/>
    </source>
</evidence>
<keyword evidence="2 8" id="KW-0479">Metal-binding</keyword>
<dbReference type="Pfam" id="PF01979">
    <property type="entry name" value="Amidohydro_1"/>
    <property type="match status" value="1"/>
</dbReference>
<keyword evidence="3 5" id="KW-0378">Hydrolase</keyword>